<gene>
    <name evidence="7" type="ORF">LTR84_001576</name>
</gene>
<accession>A0AAV9ND48</accession>
<feature type="region of interest" description="Disordered" evidence="5">
    <location>
        <begin position="549"/>
        <end position="589"/>
    </location>
</feature>
<keyword evidence="8" id="KW-1185">Reference proteome</keyword>
<feature type="compositionally biased region" description="Polar residues" evidence="5">
    <location>
        <begin position="750"/>
        <end position="766"/>
    </location>
</feature>
<dbReference type="InterPro" id="IPR051694">
    <property type="entry name" value="Immunoregulatory_rcpt-like"/>
</dbReference>
<feature type="region of interest" description="Disordered" evidence="5">
    <location>
        <begin position="624"/>
        <end position="653"/>
    </location>
</feature>
<feature type="compositionally biased region" description="Polar residues" evidence="5">
    <location>
        <begin position="455"/>
        <end position="464"/>
    </location>
</feature>
<dbReference type="EMBL" id="JAVRRD010000010">
    <property type="protein sequence ID" value="KAK5054684.1"/>
    <property type="molecule type" value="Genomic_DNA"/>
</dbReference>
<evidence type="ECO:0000256" key="5">
    <source>
        <dbReference type="SAM" id="MobiDB-lite"/>
    </source>
</evidence>
<feature type="compositionally biased region" description="Polar residues" evidence="5">
    <location>
        <begin position="579"/>
        <end position="589"/>
    </location>
</feature>
<protein>
    <recommendedName>
        <fullName evidence="9">Pre-mRNA splicing factor CLF1</fullName>
    </recommendedName>
</protein>
<feature type="region of interest" description="Disordered" evidence="5">
    <location>
        <begin position="703"/>
        <end position="811"/>
    </location>
</feature>
<reference evidence="7 8" key="1">
    <citation type="submission" date="2023-08" db="EMBL/GenBank/DDBJ databases">
        <title>Black Yeasts Isolated from many extreme environments.</title>
        <authorList>
            <person name="Coleine C."/>
            <person name="Stajich J.E."/>
            <person name="Selbmann L."/>
        </authorList>
    </citation>
    <scope>NUCLEOTIDE SEQUENCE [LARGE SCALE GENOMIC DNA]</scope>
    <source>
        <strain evidence="7 8">CCFEE 5792</strain>
    </source>
</reference>
<feature type="compositionally biased region" description="Polar residues" evidence="5">
    <location>
        <begin position="794"/>
        <end position="811"/>
    </location>
</feature>
<sequence length="811" mass="85927">MSSPQPPVALKNPCSIVHNGVLYVYTPDAFQTLELKEGAEWKEQSKGVSVTDGVCVKGGVDGDASRPALYVVGGIASDNAPNDYSGLQRYSINDNKWEIIPLTAPVTQHRHNHGAAYMVASSTIVVYSGAQDEYDGASSETFLLQTYPPYDVQAYSSTAPPTIRPFMLPWSDERALLVGGGDTNTKIFTFGPSEGWQDLGLSLPAALPDSSIAQSAIYTLADNSKILQTFNLESSPPTVFTNVLLNPGGQPATFNETVGNAEQTPSDTSSVPQKMKRATFLNTFPTYNSTYAPSTTRSGFSIAQGDDGLIAFVGGNDDVPVAFFNQSENSWINNARVLGEQAPLTTASSTGSRTSSIPTPTASSIPTTSATPADSPSSKSHGLTILGAVLGGICGLAAILIILLLWMRSVRRKRAQAERQSAYPDDKRRSGDYNFEESGLQPLSKAGQPMGRSPVPSTMISDADSTAMFGAKPDPKYLIRRVSSDRNQPGFRGSGIAFGQALFKREKSAQLSISKPMNPVLNDYQQRPSIDLGAATPAAAAAAVSAPRLAAATAPARKPSQRKTDEGWGKYFQKEAPSGNRTTFLSRSSASKSGFWPGAGVPESQTQLRPPKILLRDSVGNPLEAHSVAAGSPSFEHGPSNAQSRGLQAAQGIPARISSASSITTDSSYDDYEDDRINGAFSSGVPASVNNVSWTPVGNTWSGPAERPLRPPSSYVAAHGQPLNTASSNETNGTSETKTSSIPSFPMPNSIRNGQATGANATTESFNLRPAVHSPNITGDYFGNFGDHKEVPQAKSSDMSWLNLGTPNPNR</sequence>
<evidence type="ECO:0000256" key="1">
    <source>
        <dbReference type="ARBA" id="ARBA00004167"/>
    </source>
</evidence>
<feature type="region of interest" description="Disordered" evidence="5">
    <location>
        <begin position="416"/>
        <end position="466"/>
    </location>
</feature>
<dbReference type="GeneID" id="89969796"/>
<dbReference type="Gene3D" id="2.120.10.80">
    <property type="entry name" value="Kelch-type beta propeller"/>
    <property type="match status" value="1"/>
</dbReference>
<dbReference type="GO" id="GO:0071944">
    <property type="term" value="C:cell periphery"/>
    <property type="evidence" value="ECO:0007669"/>
    <property type="project" value="UniProtKB-ARBA"/>
</dbReference>
<feature type="region of interest" description="Disordered" evidence="5">
    <location>
        <begin position="344"/>
        <end position="378"/>
    </location>
</feature>
<keyword evidence="4 6" id="KW-0472">Membrane</keyword>
<evidence type="ECO:0000256" key="6">
    <source>
        <dbReference type="SAM" id="Phobius"/>
    </source>
</evidence>
<evidence type="ECO:0000313" key="7">
    <source>
        <dbReference type="EMBL" id="KAK5054684.1"/>
    </source>
</evidence>
<organism evidence="7 8">
    <name type="scientific">Exophiala bonariae</name>
    <dbReference type="NCBI Taxonomy" id="1690606"/>
    <lineage>
        <taxon>Eukaryota</taxon>
        <taxon>Fungi</taxon>
        <taxon>Dikarya</taxon>
        <taxon>Ascomycota</taxon>
        <taxon>Pezizomycotina</taxon>
        <taxon>Eurotiomycetes</taxon>
        <taxon>Chaetothyriomycetidae</taxon>
        <taxon>Chaetothyriales</taxon>
        <taxon>Herpotrichiellaceae</taxon>
        <taxon>Exophiala</taxon>
    </lineage>
</organism>
<evidence type="ECO:0000256" key="3">
    <source>
        <dbReference type="ARBA" id="ARBA00022989"/>
    </source>
</evidence>
<name>A0AAV9ND48_9EURO</name>
<comment type="subcellular location">
    <subcellularLocation>
        <location evidence="1">Membrane</location>
        <topology evidence="1">Single-pass membrane protein</topology>
    </subcellularLocation>
</comment>
<evidence type="ECO:0008006" key="9">
    <source>
        <dbReference type="Google" id="ProtNLM"/>
    </source>
</evidence>
<dbReference type="RefSeq" id="XP_064707457.1">
    <property type="nucleotide sequence ID" value="XM_064845199.1"/>
</dbReference>
<evidence type="ECO:0000313" key="8">
    <source>
        <dbReference type="Proteomes" id="UP001358417"/>
    </source>
</evidence>
<dbReference type="GO" id="GO:0016020">
    <property type="term" value="C:membrane"/>
    <property type="evidence" value="ECO:0007669"/>
    <property type="project" value="UniProtKB-SubCell"/>
</dbReference>
<proteinExistence type="predicted"/>
<comment type="caution">
    <text evidence="7">The sequence shown here is derived from an EMBL/GenBank/DDBJ whole genome shotgun (WGS) entry which is preliminary data.</text>
</comment>
<dbReference type="PANTHER" id="PTHR15549">
    <property type="entry name" value="PAIRED IMMUNOGLOBULIN-LIKE TYPE 2 RECEPTOR"/>
    <property type="match status" value="1"/>
</dbReference>
<dbReference type="InterPro" id="IPR015915">
    <property type="entry name" value="Kelch-typ_b-propeller"/>
</dbReference>
<evidence type="ECO:0000256" key="2">
    <source>
        <dbReference type="ARBA" id="ARBA00022692"/>
    </source>
</evidence>
<feature type="compositionally biased region" description="Polar residues" evidence="5">
    <location>
        <begin position="722"/>
        <end position="743"/>
    </location>
</feature>
<keyword evidence="3 6" id="KW-1133">Transmembrane helix</keyword>
<dbReference type="SUPFAM" id="SSF117281">
    <property type="entry name" value="Kelch motif"/>
    <property type="match status" value="1"/>
</dbReference>
<feature type="compositionally biased region" description="Low complexity" evidence="5">
    <location>
        <begin position="345"/>
        <end position="378"/>
    </location>
</feature>
<dbReference type="Proteomes" id="UP001358417">
    <property type="component" value="Unassembled WGS sequence"/>
</dbReference>
<keyword evidence="2 6" id="KW-0812">Transmembrane</keyword>
<dbReference type="AlphaFoldDB" id="A0AAV9ND48"/>
<evidence type="ECO:0000256" key="4">
    <source>
        <dbReference type="ARBA" id="ARBA00023136"/>
    </source>
</evidence>
<feature type="transmembrane region" description="Helical" evidence="6">
    <location>
        <begin position="385"/>
        <end position="406"/>
    </location>
</feature>